<evidence type="ECO:0000313" key="4">
    <source>
        <dbReference type="EMBL" id="RCL40840.1"/>
    </source>
</evidence>
<dbReference type="Proteomes" id="UP000253307">
    <property type="component" value="Unassembled WGS sequence"/>
</dbReference>
<dbReference type="GO" id="GO:0003677">
    <property type="term" value="F:DNA binding"/>
    <property type="evidence" value="ECO:0007669"/>
    <property type="project" value="UniProtKB-UniRule"/>
</dbReference>
<evidence type="ECO:0000313" key="5">
    <source>
        <dbReference type="Proteomes" id="UP000253307"/>
    </source>
</evidence>
<dbReference type="Gene3D" id="1.10.357.10">
    <property type="entry name" value="Tetracycline Repressor, domain 2"/>
    <property type="match status" value="1"/>
</dbReference>
<keyword evidence="1 2" id="KW-0238">DNA-binding</keyword>
<proteinExistence type="predicted"/>
<dbReference type="SUPFAM" id="SSF46689">
    <property type="entry name" value="Homeodomain-like"/>
    <property type="match status" value="1"/>
</dbReference>
<feature type="domain" description="HTH tetR-type" evidence="3">
    <location>
        <begin position="20"/>
        <end position="78"/>
    </location>
</feature>
<dbReference type="InterPro" id="IPR009057">
    <property type="entry name" value="Homeodomain-like_sf"/>
</dbReference>
<evidence type="ECO:0000259" key="3">
    <source>
        <dbReference type="PROSITE" id="PS50977"/>
    </source>
</evidence>
<dbReference type="AlphaFoldDB" id="A0A368BU47"/>
<evidence type="ECO:0000256" key="1">
    <source>
        <dbReference type="ARBA" id="ARBA00023125"/>
    </source>
</evidence>
<gene>
    <name evidence="4" type="ORF">DBW96_03020</name>
</gene>
<dbReference type="InterPro" id="IPR001647">
    <property type="entry name" value="HTH_TetR"/>
</dbReference>
<dbReference type="PROSITE" id="PS50977">
    <property type="entry name" value="HTH_TETR_2"/>
    <property type="match status" value="1"/>
</dbReference>
<comment type="caution">
    <text evidence="4">The sequence shown here is derived from an EMBL/GenBank/DDBJ whole genome shotgun (WGS) entry which is preliminary data.</text>
</comment>
<evidence type="ECO:0000256" key="2">
    <source>
        <dbReference type="PROSITE-ProRule" id="PRU00335"/>
    </source>
</evidence>
<feature type="DNA-binding region" description="H-T-H motif" evidence="2">
    <location>
        <begin position="41"/>
        <end position="60"/>
    </location>
</feature>
<organism evidence="4 5">
    <name type="scientific">SAR86 cluster bacterium</name>
    <dbReference type="NCBI Taxonomy" id="2030880"/>
    <lineage>
        <taxon>Bacteria</taxon>
        <taxon>Pseudomonadati</taxon>
        <taxon>Pseudomonadota</taxon>
        <taxon>Gammaproteobacteria</taxon>
        <taxon>SAR86 cluster</taxon>
    </lineage>
</organism>
<sequence>MSNQPTLKINTSDGRFARSQKTKDAIVKALLKLLNDTPFPTAEQVAKESKIGLRTVYRQFKDMESIYLSLHEECLYFLNKMFENDIDVNQSFEERINFAVSERLKIYSEYETLFIATISNAARLPILVDQVAASYQIMRKRFIKIVPEIKNLSGIKSDLLFTRILFPTWFSLRNVLKHHQKTIIDELSIDLMEYIKSNIK</sequence>
<reference evidence="4 5" key="1">
    <citation type="journal article" date="2018" name="Microbiome">
        <title>Fine metagenomic profile of the Mediterranean stratified and mixed water columns revealed by assembly and recruitment.</title>
        <authorList>
            <person name="Haro-Moreno J.M."/>
            <person name="Lopez-Perez M."/>
            <person name="De La Torre J.R."/>
            <person name="Picazo A."/>
            <person name="Camacho A."/>
            <person name="Rodriguez-Valera F."/>
        </authorList>
    </citation>
    <scope>NUCLEOTIDE SEQUENCE [LARGE SCALE GENOMIC DNA]</scope>
    <source>
        <strain evidence="4">MED-G82</strain>
    </source>
</reference>
<name>A0A368BU47_9GAMM</name>
<accession>A0A368BU47</accession>
<dbReference type="EMBL" id="QOPE01000020">
    <property type="protein sequence ID" value="RCL40840.1"/>
    <property type="molecule type" value="Genomic_DNA"/>
</dbReference>
<protein>
    <submittedName>
        <fullName evidence="4">TetR/AcrR family transcriptional regulator</fullName>
    </submittedName>
</protein>